<sequence>GHVVYMSNQEPYYSDTMMVLPQDERSGALLEIEEAEYFASDYTWVEEIELSANHVDTARKYLRRIGLKKPKIGIVGEYSMSPALYACFQKEEAFSQVEPASDIIENERIVKSDWELQCIREASRIAKKGIEAAARFARPGILDLEITAEIERVCRIAGSEFFPHYTMVSSGPDPKYHAWWWKCGQRRLQQGDMFLLDFGTMYAGYCCDISRPFIVGQPSQIQKDAFEVLKQAQEAGRKAAREGALASDVDKAVRRIYRETWPEEKSWGGGHGVGLEVHEWPFISFQKIPHDNAYEDTRLRANTVISLEPQIVIPALGKFSVEDEFVVTKTGAERLNDIPQEIIICR</sequence>
<proteinExistence type="predicted"/>
<dbReference type="Pfam" id="PF00557">
    <property type="entry name" value="Peptidase_M24"/>
    <property type="match status" value="1"/>
</dbReference>
<feature type="domain" description="Peptidase M24" evidence="1">
    <location>
        <begin position="117"/>
        <end position="329"/>
    </location>
</feature>
<dbReference type="PANTHER" id="PTHR46112:SF2">
    <property type="entry name" value="XAA-PRO AMINOPEPTIDASE P-RELATED"/>
    <property type="match status" value="1"/>
</dbReference>
<dbReference type="SUPFAM" id="SSF55920">
    <property type="entry name" value="Creatinase/aminopeptidase"/>
    <property type="match status" value="1"/>
</dbReference>
<dbReference type="AlphaFoldDB" id="X0TUX3"/>
<accession>X0TUX3</accession>
<name>X0TUX3_9ZZZZ</name>
<dbReference type="InterPro" id="IPR050659">
    <property type="entry name" value="Peptidase_M24B"/>
</dbReference>
<reference evidence="2" key="1">
    <citation type="journal article" date="2014" name="Front. Microbiol.">
        <title>High frequency of phylogenetically diverse reductive dehalogenase-homologous genes in deep subseafloor sedimentary metagenomes.</title>
        <authorList>
            <person name="Kawai M."/>
            <person name="Futagami T."/>
            <person name="Toyoda A."/>
            <person name="Takaki Y."/>
            <person name="Nishi S."/>
            <person name="Hori S."/>
            <person name="Arai W."/>
            <person name="Tsubouchi T."/>
            <person name="Morono Y."/>
            <person name="Uchiyama I."/>
            <person name="Ito T."/>
            <person name="Fujiyama A."/>
            <person name="Inagaki F."/>
            <person name="Takami H."/>
        </authorList>
    </citation>
    <scope>NUCLEOTIDE SEQUENCE</scope>
    <source>
        <strain evidence="2">Expedition CK06-06</strain>
    </source>
</reference>
<comment type="caution">
    <text evidence="2">The sequence shown here is derived from an EMBL/GenBank/DDBJ whole genome shotgun (WGS) entry which is preliminary data.</text>
</comment>
<dbReference type="InterPro" id="IPR000994">
    <property type="entry name" value="Pept_M24"/>
</dbReference>
<evidence type="ECO:0000313" key="2">
    <source>
        <dbReference type="EMBL" id="GAF79930.1"/>
    </source>
</evidence>
<feature type="non-terminal residue" evidence="2">
    <location>
        <position position="1"/>
    </location>
</feature>
<gene>
    <name evidence="2" type="ORF">S01H1_11510</name>
</gene>
<protein>
    <recommendedName>
        <fullName evidence="1">Peptidase M24 domain-containing protein</fullName>
    </recommendedName>
</protein>
<dbReference type="Gene3D" id="3.90.230.10">
    <property type="entry name" value="Creatinase/methionine aminopeptidase superfamily"/>
    <property type="match status" value="1"/>
</dbReference>
<evidence type="ECO:0000259" key="1">
    <source>
        <dbReference type="Pfam" id="PF00557"/>
    </source>
</evidence>
<dbReference type="EMBL" id="BARS01005870">
    <property type="protein sequence ID" value="GAF79930.1"/>
    <property type="molecule type" value="Genomic_DNA"/>
</dbReference>
<organism evidence="2">
    <name type="scientific">marine sediment metagenome</name>
    <dbReference type="NCBI Taxonomy" id="412755"/>
    <lineage>
        <taxon>unclassified sequences</taxon>
        <taxon>metagenomes</taxon>
        <taxon>ecological metagenomes</taxon>
    </lineage>
</organism>
<dbReference type="PANTHER" id="PTHR46112">
    <property type="entry name" value="AMINOPEPTIDASE"/>
    <property type="match status" value="1"/>
</dbReference>
<dbReference type="InterPro" id="IPR036005">
    <property type="entry name" value="Creatinase/aminopeptidase-like"/>
</dbReference>